<dbReference type="EMBL" id="LR797390">
    <property type="protein sequence ID" value="CAB4212379.1"/>
    <property type="molecule type" value="Genomic_DNA"/>
</dbReference>
<sequence length="739" mass="81151">MSRSASNKKYFTFIGGLNTEAGPLTYPANTWQEGVNMIPHIDGSLQKRLAVNFESGYVQSTETNTLSEEDTFAFVTEEWNVVAGVGSTNFLVIQRGPIVYFYDNVASSVSATQHAFTVNLATYKAAGNPNTIGTSPITCTSSMGRLIITSADTEPILVTYSTTTLTITVEVLTLRIRDLYGVNDGMATDERIVTLSNNHKYNLLNQGWDTAKIDAYFASTTYYPTNAQQWISAKDASDVFSPSLLDLQAFGSTPAPKGHYLIGLFNRDRSTVSTVPDIVAETEKYRPTTCAFYAGRAWYAGLRSTNLASWVLFSQVADDNTRFGNCYQDADPTSEFISDLVATDGGVIPIQDAGTILRIYPEANSLLVFADNGVWQIVGGSDFGFSATSYEVKRVSNVGCINPRSIVEADQTIFYWAADGIWALKKNNLGTYETKNVTNDTIQTAYQSIPINSKSYASGRYHLEAKRIYWLYSLAGSPDGINNRFAKDYMLCLDMRIGAFYQLSIASLATLSPYVVDLSVSKSKTASESTFGVVSSTDDVVITASSDTVVSTFTTELTTNTEIRFLTIVPTASNIKVTFSRLETGTNVTANFKDWYSSNSIGIGYPAYIITGDDLGEKQGGDKEIQGVYLVAFFNRSETGVDSSGNVINPTSCLFQSRWDWTDLASAGKWSTEREIYRHTRLWFPAVPSATFNDGHPIVVTKNKLRGRGKSVVFKFTANIDKDMQLVGWAVTFLGNQNV</sequence>
<evidence type="ECO:0000313" key="5">
    <source>
        <dbReference type="EMBL" id="CAB5227520.1"/>
    </source>
</evidence>
<protein>
    <submittedName>
        <fullName evidence="1">Uncharacterized protein</fullName>
    </submittedName>
</protein>
<dbReference type="EMBL" id="LR798375">
    <property type="protein sequence ID" value="CAB5227520.1"/>
    <property type="molecule type" value="Genomic_DNA"/>
</dbReference>
<gene>
    <name evidence="2" type="ORF">UFOVP1080_15</name>
    <name evidence="3" type="ORF">UFOVP1321_3</name>
    <name evidence="4" type="ORF">UFOVP1432_11</name>
    <name evidence="5" type="ORF">UFOVP1528_48</name>
    <name evidence="1" type="ORF">UFOVP905_28</name>
</gene>
<name>A0A6J5PDW3_9CAUD</name>
<evidence type="ECO:0000313" key="4">
    <source>
        <dbReference type="EMBL" id="CAB4212379.1"/>
    </source>
</evidence>
<accession>A0A6J5PDW3</accession>
<dbReference type="EMBL" id="LR796848">
    <property type="protein sequence ID" value="CAB4170019.1"/>
    <property type="molecule type" value="Genomic_DNA"/>
</dbReference>
<reference evidence="1" key="1">
    <citation type="submission" date="2020-05" db="EMBL/GenBank/DDBJ databases">
        <authorList>
            <person name="Chiriac C."/>
            <person name="Salcher M."/>
            <person name="Ghai R."/>
            <person name="Kavagutti S V."/>
        </authorList>
    </citation>
    <scope>NUCLEOTIDE SEQUENCE</scope>
</reference>
<evidence type="ECO:0000313" key="2">
    <source>
        <dbReference type="EMBL" id="CAB4182653.1"/>
    </source>
</evidence>
<dbReference type="EMBL" id="LR797266">
    <property type="protein sequence ID" value="CAB4197207.1"/>
    <property type="molecule type" value="Genomic_DNA"/>
</dbReference>
<dbReference type="EMBL" id="LR797043">
    <property type="protein sequence ID" value="CAB4182653.1"/>
    <property type="molecule type" value="Genomic_DNA"/>
</dbReference>
<organism evidence="1">
    <name type="scientific">uncultured Caudovirales phage</name>
    <dbReference type="NCBI Taxonomy" id="2100421"/>
    <lineage>
        <taxon>Viruses</taxon>
        <taxon>Duplodnaviria</taxon>
        <taxon>Heunggongvirae</taxon>
        <taxon>Uroviricota</taxon>
        <taxon>Caudoviricetes</taxon>
        <taxon>Peduoviridae</taxon>
        <taxon>Maltschvirus</taxon>
        <taxon>Maltschvirus maltsch</taxon>
    </lineage>
</organism>
<evidence type="ECO:0000313" key="3">
    <source>
        <dbReference type="EMBL" id="CAB4197207.1"/>
    </source>
</evidence>
<proteinExistence type="predicted"/>
<evidence type="ECO:0000313" key="1">
    <source>
        <dbReference type="EMBL" id="CAB4170019.1"/>
    </source>
</evidence>